<organism evidence="1">
    <name type="scientific">uncultured Solirubrobacteraceae bacterium</name>
    <dbReference type="NCBI Taxonomy" id="1162706"/>
    <lineage>
        <taxon>Bacteria</taxon>
        <taxon>Bacillati</taxon>
        <taxon>Actinomycetota</taxon>
        <taxon>Thermoleophilia</taxon>
        <taxon>Solirubrobacterales</taxon>
        <taxon>Solirubrobacteraceae</taxon>
        <taxon>environmental samples</taxon>
    </lineage>
</organism>
<sequence length="276" mass="30884">MATIRELERGVWLDESALVDDDRRDVEMLCHGLSNCVADLVVSLSMFEQAQVESHVRMQSRPRAGCMEEWEREGQRQRARKAELEAKAGVAWGQLDYFEKSEAIREQVRREMLREKWAREGGPDAYRHRVEFIHAQSFISTLAVLQRSLLALTKYPFEPAVALKIKKAADDFADALPGLKGVRDSVAHVEERVRAEAHGKKIKKQPVSNSMIHAPGGGTMVVSALNNRHYGGTIADGTYAEVEVADPTTEVARAAVQAVYSAVPWRPGHRHFEPSS</sequence>
<evidence type="ECO:0000313" key="1">
    <source>
        <dbReference type="EMBL" id="CAA9500039.1"/>
    </source>
</evidence>
<proteinExistence type="predicted"/>
<dbReference type="EMBL" id="CADCVR010000063">
    <property type="protein sequence ID" value="CAA9500039.1"/>
    <property type="molecule type" value="Genomic_DNA"/>
</dbReference>
<dbReference type="AlphaFoldDB" id="A0A6J4SIM8"/>
<protein>
    <submittedName>
        <fullName evidence="1">Uncharacterized protein</fullName>
    </submittedName>
</protein>
<name>A0A6J4SIM8_9ACTN</name>
<reference evidence="1" key="1">
    <citation type="submission" date="2020-02" db="EMBL/GenBank/DDBJ databases">
        <authorList>
            <person name="Meier V. D."/>
        </authorList>
    </citation>
    <scope>NUCLEOTIDE SEQUENCE</scope>
    <source>
        <strain evidence="1">AVDCRST_MAG53</strain>
    </source>
</reference>
<gene>
    <name evidence="1" type="ORF">AVDCRST_MAG53-1891</name>
</gene>
<accession>A0A6J4SIM8</accession>